<dbReference type="AlphaFoldDB" id="A0A2X4WT91"/>
<dbReference type="SUPFAM" id="SSF53850">
    <property type="entry name" value="Periplasmic binding protein-like II"/>
    <property type="match status" value="1"/>
</dbReference>
<dbReference type="Gene3D" id="3.40.50.410">
    <property type="entry name" value="von Willebrand factor, type A domain"/>
    <property type="match status" value="1"/>
</dbReference>
<protein>
    <submittedName>
        <fullName evidence="3">von Willebrand factor type A domain</fullName>
    </submittedName>
</protein>
<keyword evidence="1" id="KW-1133">Transmembrane helix</keyword>
<feature type="transmembrane region" description="Helical" evidence="1">
    <location>
        <begin position="20"/>
        <end position="43"/>
    </location>
</feature>
<keyword evidence="4" id="KW-1185">Reference proteome</keyword>
<feature type="domain" description="VWFA" evidence="2">
    <location>
        <begin position="337"/>
        <end position="533"/>
    </location>
</feature>
<dbReference type="Pfam" id="PF00092">
    <property type="entry name" value="VWA"/>
    <property type="match status" value="1"/>
</dbReference>
<dbReference type="SMART" id="SM00327">
    <property type="entry name" value="VWA"/>
    <property type="match status" value="1"/>
</dbReference>
<keyword evidence="1" id="KW-0812">Transmembrane</keyword>
<organism evidence="3 4">
    <name type="scientific">Rhodococcus coprophilus</name>
    <dbReference type="NCBI Taxonomy" id="38310"/>
    <lineage>
        <taxon>Bacteria</taxon>
        <taxon>Bacillati</taxon>
        <taxon>Actinomycetota</taxon>
        <taxon>Actinomycetes</taxon>
        <taxon>Mycobacteriales</taxon>
        <taxon>Nocardiaceae</taxon>
        <taxon>Rhodococcus</taxon>
    </lineage>
</organism>
<dbReference type="Pfam" id="PF13531">
    <property type="entry name" value="SBP_bac_11"/>
    <property type="match status" value="1"/>
</dbReference>
<dbReference type="SUPFAM" id="SSF53300">
    <property type="entry name" value="vWA-like"/>
    <property type="match status" value="1"/>
</dbReference>
<sequence length="539" mass="55803">MGDESGASAPRRGSDRARSVLVGLVVIALAVAALAFVSGQWGLGCSTTDEYTLAVAPALAPAVREALARADTGCAVFGVTAEEPGEVASRLGTGAGAPDLWIPEGGWWAQRAQDDAAGSVRTLSFPVATSPLVLAGAPGAVPVAPNWRSALAVSDLNLGNPLRAGTASAAIRAAFAETDGDTVAVGTVRSVLAVLAQREGARKAESPTGQVALDETTGDDVTVTTEQQAQLYRRTRERDLEVWIPANGTVMVDYPVVVTAPDPDRNARASRTGAALADALNSADARAILSREGFRDGVGHALPDVRGLGTVPVLESQDDSVVEEALRTWSLFALPVRTLIAVDVSESMRRPVDGTTPLGLVAQAAKAAADVFPDSVSAGLWMFASDIGVRGRDYVEIAPIRRFDTVAGGETQREIVTSLEERVPDSTGSGTALYDTVLEAYRTAQAGYDPRAVNSVIVVTDGANENPRGIGKDELLATLGELHDPARPVPVVTVGVTDDADGDALAEISAATGGSSYLASDIPELAQILVSALADRSRR</sequence>
<dbReference type="Proteomes" id="UP000249091">
    <property type="component" value="Chromosome 1"/>
</dbReference>
<dbReference type="EMBL" id="LS483468">
    <property type="protein sequence ID" value="SQI30195.1"/>
    <property type="molecule type" value="Genomic_DNA"/>
</dbReference>
<evidence type="ECO:0000256" key="1">
    <source>
        <dbReference type="SAM" id="Phobius"/>
    </source>
</evidence>
<keyword evidence="1" id="KW-0472">Membrane</keyword>
<evidence type="ECO:0000313" key="4">
    <source>
        <dbReference type="Proteomes" id="UP000249091"/>
    </source>
</evidence>
<evidence type="ECO:0000313" key="3">
    <source>
        <dbReference type="EMBL" id="SQI30195.1"/>
    </source>
</evidence>
<reference evidence="3 4" key="1">
    <citation type="submission" date="2018-06" db="EMBL/GenBank/DDBJ databases">
        <authorList>
            <consortium name="Pathogen Informatics"/>
            <person name="Doyle S."/>
        </authorList>
    </citation>
    <scope>NUCLEOTIDE SEQUENCE [LARGE SCALE GENOMIC DNA]</scope>
    <source>
        <strain evidence="3 4">NCTC10994</strain>
    </source>
</reference>
<dbReference type="InterPro" id="IPR002035">
    <property type="entry name" value="VWF_A"/>
</dbReference>
<dbReference type="STRING" id="1219011.GCA_001895045_01929"/>
<dbReference type="InterPro" id="IPR036465">
    <property type="entry name" value="vWFA_dom_sf"/>
</dbReference>
<evidence type="ECO:0000259" key="2">
    <source>
        <dbReference type="PROSITE" id="PS50234"/>
    </source>
</evidence>
<dbReference type="KEGG" id="rcr:NCTC10994_01467"/>
<name>A0A2X4WT91_9NOCA</name>
<gene>
    <name evidence="3" type="ORF">NCTC10994_01467</name>
</gene>
<proteinExistence type="predicted"/>
<dbReference type="PROSITE" id="PS50234">
    <property type="entry name" value="VWFA"/>
    <property type="match status" value="1"/>
</dbReference>
<accession>A0A2X4WT91</accession>